<evidence type="ECO:0000313" key="2">
    <source>
        <dbReference type="EMBL" id="GMR44798.1"/>
    </source>
</evidence>
<gene>
    <name evidence="2" type="ORF">PMAYCL1PPCAC_14993</name>
</gene>
<protein>
    <submittedName>
        <fullName evidence="2">Uncharacterized protein</fullName>
    </submittedName>
</protein>
<organism evidence="2 3">
    <name type="scientific">Pristionchus mayeri</name>
    <dbReference type="NCBI Taxonomy" id="1317129"/>
    <lineage>
        <taxon>Eukaryota</taxon>
        <taxon>Metazoa</taxon>
        <taxon>Ecdysozoa</taxon>
        <taxon>Nematoda</taxon>
        <taxon>Chromadorea</taxon>
        <taxon>Rhabditida</taxon>
        <taxon>Rhabditina</taxon>
        <taxon>Diplogasteromorpha</taxon>
        <taxon>Diplogasteroidea</taxon>
        <taxon>Neodiplogasteridae</taxon>
        <taxon>Pristionchus</taxon>
    </lineage>
</organism>
<feature type="region of interest" description="Disordered" evidence="1">
    <location>
        <begin position="73"/>
        <end position="100"/>
    </location>
</feature>
<feature type="non-terminal residue" evidence="2">
    <location>
        <position position="1"/>
    </location>
</feature>
<name>A0AAN5CI39_9BILA</name>
<proteinExistence type="predicted"/>
<dbReference type="AlphaFoldDB" id="A0AAN5CI39"/>
<feature type="compositionally biased region" description="Polar residues" evidence="1">
    <location>
        <begin position="1"/>
        <end position="25"/>
    </location>
</feature>
<accession>A0AAN5CI39</accession>
<evidence type="ECO:0000313" key="3">
    <source>
        <dbReference type="Proteomes" id="UP001328107"/>
    </source>
</evidence>
<keyword evidence="3" id="KW-1185">Reference proteome</keyword>
<dbReference type="Proteomes" id="UP001328107">
    <property type="component" value="Unassembled WGS sequence"/>
</dbReference>
<dbReference type="EMBL" id="BTRK01000004">
    <property type="protein sequence ID" value="GMR44798.1"/>
    <property type="molecule type" value="Genomic_DNA"/>
</dbReference>
<comment type="caution">
    <text evidence="2">The sequence shown here is derived from an EMBL/GenBank/DDBJ whole genome shotgun (WGS) entry which is preliminary data.</text>
</comment>
<evidence type="ECO:0000256" key="1">
    <source>
        <dbReference type="SAM" id="MobiDB-lite"/>
    </source>
</evidence>
<reference evidence="3" key="1">
    <citation type="submission" date="2022-10" db="EMBL/GenBank/DDBJ databases">
        <title>Genome assembly of Pristionchus species.</title>
        <authorList>
            <person name="Yoshida K."/>
            <person name="Sommer R.J."/>
        </authorList>
    </citation>
    <scope>NUCLEOTIDE SEQUENCE [LARGE SCALE GENOMIC DNA]</scope>
    <source>
        <strain evidence="3">RS5460</strain>
    </source>
</reference>
<sequence>DSKTPTDPNLTQRCFPTSSRTSPSDSALRWPVSSSTSRVFPLMTYACPMPSGPHSNPRLHSVSCPFSKWTGNPFRSRSPSTAISPNNLDSLVTLPSRQRG</sequence>
<feature type="region of interest" description="Disordered" evidence="1">
    <location>
        <begin position="1"/>
        <end position="31"/>
    </location>
</feature>